<organism evidence="2 3">
    <name type="scientific">Francisella persica ATCC VR-331</name>
    <dbReference type="NCBI Taxonomy" id="1086726"/>
    <lineage>
        <taxon>Bacteria</taxon>
        <taxon>Pseudomonadati</taxon>
        <taxon>Pseudomonadota</taxon>
        <taxon>Gammaproteobacteria</taxon>
        <taxon>Thiotrichales</taxon>
        <taxon>Francisellaceae</taxon>
        <taxon>Francisella</taxon>
    </lineage>
</organism>
<keyword evidence="3" id="KW-1185">Reference proteome</keyword>
<keyword evidence="1" id="KW-0732">Signal</keyword>
<dbReference type="Gene3D" id="3.10.450.710">
    <property type="entry name" value="Tgt2/MlaC"/>
    <property type="match status" value="1"/>
</dbReference>
<feature type="chain" id="PRO_5042072161" evidence="1">
    <location>
        <begin position="22"/>
        <end position="221"/>
    </location>
</feature>
<name>A0AAC8VE20_9GAMM</name>
<dbReference type="Pfam" id="PF05494">
    <property type="entry name" value="MlaC"/>
    <property type="match status" value="1"/>
</dbReference>
<evidence type="ECO:0000313" key="3">
    <source>
        <dbReference type="Proteomes" id="UP000242800"/>
    </source>
</evidence>
<dbReference type="KEGG" id="fper:ACH24_05010"/>
<accession>A0AAC8VE20</accession>
<feature type="signal peptide" evidence="1">
    <location>
        <begin position="1"/>
        <end position="21"/>
    </location>
</feature>
<gene>
    <name evidence="2" type="ORF">ACH24_05010</name>
</gene>
<reference evidence="2 3" key="1">
    <citation type="journal article" date="2016" name="Int. J. Syst. Evol. Microbiol.">
        <title>Reclassification of Wolbachia persica as Francisella persica comb. nov. and emended description of the family Francisellaceae.</title>
        <authorList>
            <person name="Larson M.A."/>
            <person name="Nalbantoglu U."/>
            <person name="Sayood K."/>
            <person name="Zentz E.B."/>
            <person name="Cer R.Z."/>
            <person name="Iwen P.C."/>
            <person name="Francesconi S.C."/>
            <person name="Bishop-Lilly K.A."/>
            <person name="Mokashi V.P."/>
            <person name="Sjostedt A."/>
            <person name="Hinrichs S.H."/>
        </authorList>
    </citation>
    <scope>NUCLEOTIDE SEQUENCE [LARGE SCALE GENOMIC DNA]</scope>
    <source>
        <strain evidence="2 3">FSC845</strain>
    </source>
</reference>
<dbReference type="Proteomes" id="UP000242800">
    <property type="component" value="Chromosome"/>
</dbReference>
<dbReference type="PANTHER" id="PTHR36573:SF1">
    <property type="entry name" value="INTERMEMBRANE PHOSPHOLIPID TRANSPORT SYSTEM BINDING PROTEIN MLAC"/>
    <property type="match status" value="1"/>
</dbReference>
<evidence type="ECO:0000256" key="1">
    <source>
        <dbReference type="SAM" id="SignalP"/>
    </source>
</evidence>
<dbReference type="RefSeq" id="WP_064461408.1">
    <property type="nucleotide sequence ID" value="NZ_CP012505.1"/>
</dbReference>
<dbReference type="InterPro" id="IPR008869">
    <property type="entry name" value="MlaC/ttg2D"/>
</dbReference>
<dbReference type="PANTHER" id="PTHR36573">
    <property type="entry name" value="INTERMEMBRANE PHOSPHOLIPID TRANSPORT SYSTEM BINDING PROTEIN MLAC"/>
    <property type="match status" value="1"/>
</dbReference>
<dbReference type="AlphaFoldDB" id="A0AAC8VE20"/>
<dbReference type="InterPro" id="IPR042245">
    <property type="entry name" value="Tgt2/MlaC_sf"/>
</dbReference>
<sequence>MLRKILVFLSLIRLTISSAWAIENPVDMLNKTIVKTQNKLIKNVDEYKQNPYKLLCLVDREIIPVVTPSVIAQLVVGTPKWKKATPREQKQFIHSATEMLAFMYAKNVAYAGKYKLTLLPFNKNDISWENKPIVIVNGKITNIYNNQSSDFAVKMFQKDDKWHIYDFDVAGVSILKTYQQQFAQYPNIVEMIKAAEKVTTRIKEKTYPKLLDGNYNLQNIQ</sequence>
<evidence type="ECO:0000313" key="2">
    <source>
        <dbReference type="EMBL" id="ALB01989.1"/>
    </source>
</evidence>
<dbReference type="EMBL" id="CP012505">
    <property type="protein sequence ID" value="ALB01989.1"/>
    <property type="molecule type" value="Genomic_DNA"/>
</dbReference>
<proteinExistence type="predicted"/>
<protein>
    <submittedName>
        <fullName evidence="2">Membrane protein</fullName>
    </submittedName>
</protein>